<dbReference type="InterPro" id="IPR021836">
    <property type="entry name" value="DUF3429"/>
</dbReference>
<accession>A0A558RC36</accession>
<feature type="transmembrane region" description="Helical" evidence="1">
    <location>
        <begin position="143"/>
        <end position="162"/>
    </location>
</feature>
<dbReference type="OrthoDB" id="5297436at2"/>
<organism evidence="2 3">
    <name type="scientific">Alterirhizorhabdus solaris</name>
    <dbReference type="NCBI Taxonomy" id="2529389"/>
    <lineage>
        <taxon>Bacteria</taxon>
        <taxon>Pseudomonadati</taxon>
        <taxon>Pseudomonadota</taxon>
        <taxon>Alphaproteobacteria</taxon>
        <taxon>Sphingomonadales</taxon>
        <taxon>Rhizorhabdaceae</taxon>
        <taxon>Alterirhizorhabdus</taxon>
    </lineage>
</organism>
<keyword evidence="3" id="KW-1185">Reference proteome</keyword>
<dbReference type="AlphaFoldDB" id="A0A558RC36"/>
<evidence type="ECO:0000256" key="1">
    <source>
        <dbReference type="SAM" id="Phobius"/>
    </source>
</evidence>
<evidence type="ECO:0000313" key="2">
    <source>
        <dbReference type="EMBL" id="TVV76822.1"/>
    </source>
</evidence>
<reference evidence="2 3" key="1">
    <citation type="submission" date="2019-07" db="EMBL/GenBank/DDBJ databases">
        <title>Sphingomonas solaris sp. nov., isolated from a solar panel from Boston, Massachusetts.</title>
        <authorList>
            <person name="Tanner K."/>
            <person name="Pascual J."/>
            <person name="Mancuso C."/>
            <person name="Pereto J."/>
            <person name="Khalil A."/>
            <person name="Vilanova C."/>
        </authorList>
    </citation>
    <scope>NUCLEOTIDE SEQUENCE [LARGE SCALE GENOMIC DNA]</scope>
    <source>
        <strain evidence="2 3">R4DWN</strain>
    </source>
</reference>
<keyword evidence="1" id="KW-0472">Membrane</keyword>
<dbReference type="Proteomes" id="UP000318681">
    <property type="component" value="Unassembled WGS sequence"/>
</dbReference>
<protein>
    <submittedName>
        <fullName evidence="2">DUF3429 domain-containing protein</fullName>
    </submittedName>
</protein>
<dbReference type="RefSeq" id="WP_145147942.1">
    <property type="nucleotide sequence ID" value="NZ_VNIM01000006.1"/>
</dbReference>
<feature type="transmembrane region" description="Helical" evidence="1">
    <location>
        <begin position="48"/>
        <end position="73"/>
    </location>
</feature>
<proteinExistence type="predicted"/>
<gene>
    <name evidence="2" type="ORF">FOY91_02855</name>
</gene>
<comment type="caution">
    <text evidence="2">The sequence shown here is derived from an EMBL/GenBank/DDBJ whole genome shotgun (WGS) entry which is preliminary data.</text>
</comment>
<feature type="transmembrane region" description="Helical" evidence="1">
    <location>
        <begin position="85"/>
        <end position="105"/>
    </location>
</feature>
<evidence type="ECO:0000313" key="3">
    <source>
        <dbReference type="Proteomes" id="UP000318681"/>
    </source>
</evidence>
<sequence>MTEPSSASFPFAVQPITRALGFAGLLPQAAAVVTVALGTAAGGWNGGLVASLAAVAALIYGAVILSFLGGIWWGFAMRRGNGQGGLAVLAVVPSLVAAGLVGAAAPLGLRWTLVLLGSAILLTLLVDRRLATAGEAPAGWMRLRVPLSLGLGGLTILAGILAPA</sequence>
<keyword evidence="1" id="KW-1133">Transmembrane helix</keyword>
<keyword evidence="1" id="KW-0812">Transmembrane</keyword>
<feature type="transmembrane region" description="Helical" evidence="1">
    <location>
        <begin position="111"/>
        <end position="131"/>
    </location>
</feature>
<feature type="transmembrane region" description="Helical" evidence="1">
    <location>
        <begin position="20"/>
        <end position="42"/>
    </location>
</feature>
<dbReference type="EMBL" id="VNIM01000006">
    <property type="protein sequence ID" value="TVV76822.1"/>
    <property type="molecule type" value="Genomic_DNA"/>
</dbReference>
<name>A0A558RC36_9SPHN</name>
<dbReference type="Pfam" id="PF11911">
    <property type="entry name" value="DUF3429"/>
    <property type="match status" value="1"/>
</dbReference>